<proteinExistence type="predicted"/>
<reference evidence="1" key="1">
    <citation type="submission" date="2023-06" db="EMBL/GenBank/DDBJ databases">
        <authorList>
            <consortium name="Lawrence Berkeley National Laboratory"/>
            <person name="Ahrendt S."/>
            <person name="Sahu N."/>
            <person name="Indic B."/>
            <person name="Wong-Bajracharya J."/>
            <person name="Merenyi Z."/>
            <person name="Ke H.-M."/>
            <person name="Monk M."/>
            <person name="Kocsube S."/>
            <person name="Drula E."/>
            <person name="Lipzen A."/>
            <person name="Balint B."/>
            <person name="Henrissat B."/>
            <person name="Andreopoulos B."/>
            <person name="Martin F.M."/>
            <person name="Harder C.B."/>
            <person name="Rigling D."/>
            <person name="Ford K.L."/>
            <person name="Foster G.D."/>
            <person name="Pangilinan J."/>
            <person name="Papanicolaou A."/>
            <person name="Barry K."/>
            <person name="LaButti K."/>
            <person name="Viragh M."/>
            <person name="Koriabine M."/>
            <person name="Yan M."/>
            <person name="Riley R."/>
            <person name="Champramary S."/>
            <person name="Plett K.L."/>
            <person name="Tsai I.J."/>
            <person name="Slot J."/>
            <person name="Sipos G."/>
            <person name="Plett J."/>
            <person name="Nagy L.G."/>
            <person name="Grigoriev I.V."/>
        </authorList>
    </citation>
    <scope>NUCLEOTIDE SEQUENCE</scope>
    <source>
        <strain evidence="1">FPL87.14</strain>
    </source>
</reference>
<protein>
    <submittedName>
        <fullName evidence="1">Uncharacterized protein</fullName>
    </submittedName>
</protein>
<dbReference type="AlphaFoldDB" id="A0AA39IY61"/>
<sequence length="108" mass="12569">MPYRIGGYFMSFSTARKVMEALSIPNPYNYKNEMPEFAINLWLCDKEKTDVLAAYLRWDNKPGMMFVSSFIYIAYRMPDSGDLQESEKDLTITKEWLVKEEANSSGSR</sequence>
<dbReference type="EMBL" id="JAUEPT010000126">
    <property type="protein sequence ID" value="KAK0431008.1"/>
    <property type="molecule type" value="Genomic_DNA"/>
</dbReference>
<accession>A0AA39IY61</accession>
<name>A0AA39IY61_9AGAR</name>
<comment type="caution">
    <text evidence="1">The sequence shown here is derived from an EMBL/GenBank/DDBJ whole genome shotgun (WGS) entry which is preliminary data.</text>
</comment>
<dbReference type="Proteomes" id="UP001175226">
    <property type="component" value="Unassembled WGS sequence"/>
</dbReference>
<gene>
    <name evidence="1" type="ORF">EV421DRAFT_1743518</name>
</gene>
<evidence type="ECO:0000313" key="2">
    <source>
        <dbReference type="Proteomes" id="UP001175226"/>
    </source>
</evidence>
<keyword evidence="2" id="KW-1185">Reference proteome</keyword>
<organism evidence="1 2">
    <name type="scientific">Armillaria borealis</name>
    <dbReference type="NCBI Taxonomy" id="47425"/>
    <lineage>
        <taxon>Eukaryota</taxon>
        <taxon>Fungi</taxon>
        <taxon>Dikarya</taxon>
        <taxon>Basidiomycota</taxon>
        <taxon>Agaricomycotina</taxon>
        <taxon>Agaricomycetes</taxon>
        <taxon>Agaricomycetidae</taxon>
        <taxon>Agaricales</taxon>
        <taxon>Marasmiineae</taxon>
        <taxon>Physalacriaceae</taxon>
        <taxon>Armillaria</taxon>
    </lineage>
</organism>
<evidence type="ECO:0000313" key="1">
    <source>
        <dbReference type="EMBL" id="KAK0431008.1"/>
    </source>
</evidence>